<protein>
    <submittedName>
        <fullName evidence="2">N-acetylmannosamine kinase</fullName>
        <ecNumber evidence="2">2.7.1.60</ecNumber>
    </submittedName>
</protein>
<dbReference type="Gene3D" id="3.30.420.40">
    <property type="match status" value="2"/>
</dbReference>
<dbReference type="Proteomes" id="UP000494329">
    <property type="component" value="Unassembled WGS sequence"/>
</dbReference>
<dbReference type="InterPro" id="IPR043129">
    <property type="entry name" value="ATPase_NBD"/>
</dbReference>
<evidence type="ECO:0000256" key="1">
    <source>
        <dbReference type="ARBA" id="ARBA00006479"/>
    </source>
</evidence>
<keyword evidence="3" id="KW-1185">Reference proteome</keyword>
<evidence type="ECO:0000313" key="2">
    <source>
        <dbReference type="EMBL" id="CAB3763633.1"/>
    </source>
</evidence>
<proteinExistence type="inferred from homology"/>
<dbReference type="CDD" id="cd24058">
    <property type="entry name" value="ASKHA_NBD_ROK_PPGK"/>
    <property type="match status" value="1"/>
</dbReference>
<name>A0A6J5EBL8_9BURK</name>
<dbReference type="InterPro" id="IPR000600">
    <property type="entry name" value="ROK"/>
</dbReference>
<evidence type="ECO:0000313" key="3">
    <source>
        <dbReference type="Proteomes" id="UP000494329"/>
    </source>
</evidence>
<dbReference type="EC" id="2.7.1.60" evidence="2"/>
<dbReference type="SUPFAM" id="SSF53067">
    <property type="entry name" value="Actin-like ATPase domain"/>
    <property type="match status" value="1"/>
</dbReference>
<dbReference type="GO" id="GO:0009384">
    <property type="term" value="F:N-acylmannosamine kinase activity"/>
    <property type="evidence" value="ECO:0007669"/>
    <property type="project" value="UniProtKB-EC"/>
</dbReference>
<keyword evidence="2" id="KW-0418">Kinase</keyword>
<dbReference type="AlphaFoldDB" id="A0A6J5EBL8"/>
<dbReference type="PANTHER" id="PTHR18964:SF149">
    <property type="entry name" value="BIFUNCTIONAL UDP-N-ACETYLGLUCOSAMINE 2-EPIMERASE_N-ACETYLMANNOSAMINE KINASE"/>
    <property type="match status" value="1"/>
</dbReference>
<keyword evidence="2" id="KW-0808">Transferase</keyword>
<dbReference type="EMBL" id="CADIKF010000035">
    <property type="protein sequence ID" value="CAB3763633.1"/>
    <property type="molecule type" value="Genomic_DNA"/>
</dbReference>
<dbReference type="PANTHER" id="PTHR18964">
    <property type="entry name" value="ROK (REPRESSOR, ORF, KINASE) FAMILY"/>
    <property type="match status" value="1"/>
</dbReference>
<dbReference type="Pfam" id="PF00480">
    <property type="entry name" value="ROK"/>
    <property type="match status" value="1"/>
</dbReference>
<comment type="similarity">
    <text evidence="1">Belongs to the ROK (NagC/XylR) family.</text>
</comment>
<sequence length="353" mass="37405">MPTRKTKVASSKTAAKKAAARGAVKSAAKKVAARKTAVKTAVTKKTVAKKAGAKKVAAKKVAAKKVTAKKVTAKRTVTAKQASRQSSAVTSHIAAGRESSERILAIDVGGTGLKAAIIDGHGKMIGDRVRVATPHPCTPQQMVDTLATLVKPLLAQQHPTRMSIGFPGVVRDNCVLTAPNIGDEGWHGVPLADMLAKRVGNVPVRMINDAEMQGFAAIQGHGLEFVLTLGTGAGTALFRDGELMPHLELAHHPVSKHGTYDEYVGAHAREAVGDKRWNKRVEKIIGILQRLVNYDRLWIGGGNAVNLTFALPGNVAVVSNAAGIEGGAKLWHPRSLRETRQLPEANQRTGKFG</sequence>
<gene>
    <name evidence="2" type="primary">nanK_2</name>
    <name evidence="2" type="ORF">LMG29739_04149</name>
</gene>
<reference evidence="2 3" key="1">
    <citation type="submission" date="2020-04" db="EMBL/GenBank/DDBJ databases">
        <authorList>
            <person name="De Canck E."/>
        </authorList>
    </citation>
    <scope>NUCLEOTIDE SEQUENCE [LARGE SCALE GENOMIC DNA]</scope>
    <source>
        <strain evidence="2 3">LMG 29739</strain>
    </source>
</reference>
<organism evidence="2 3">
    <name type="scientific">Paraburkholderia solisilvae</name>
    <dbReference type="NCBI Taxonomy" id="624376"/>
    <lineage>
        <taxon>Bacteria</taxon>
        <taxon>Pseudomonadati</taxon>
        <taxon>Pseudomonadota</taxon>
        <taxon>Betaproteobacteria</taxon>
        <taxon>Burkholderiales</taxon>
        <taxon>Burkholderiaceae</taxon>
        <taxon>Paraburkholderia</taxon>
    </lineage>
</organism>
<accession>A0A6J5EBL8</accession>